<dbReference type="SUPFAM" id="SSF52540">
    <property type="entry name" value="P-loop containing nucleoside triphosphate hydrolases"/>
    <property type="match status" value="1"/>
</dbReference>
<dbReference type="AlphaFoldDB" id="R7ZSH6"/>
<dbReference type="GO" id="GO:0016020">
    <property type="term" value="C:membrane"/>
    <property type="evidence" value="ECO:0007669"/>
    <property type="project" value="InterPro"/>
</dbReference>
<keyword evidence="2" id="KW-1185">Reference proteome</keyword>
<reference evidence="1 2" key="1">
    <citation type="submission" date="2013-02" db="EMBL/GenBank/DDBJ databases">
        <title>A novel strain isolated from Lonar lake, Maharashtra, India.</title>
        <authorList>
            <person name="Singh A."/>
        </authorList>
    </citation>
    <scope>NUCLEOTIDE SEQUENCE [LARGE SCALE GENOMIC DNA]</scope>
    <source>
        <strain evidence="1 2">AK24</strain>
    </source>
</reference>
<dbReference type="GO" id="GO:0008146">
    <property type="term" value="F:sulfotransferase activity"/>
    <property type="evidence" value="ECO:0007669"/>
    <property type="project" value="InterPro"/>
</dbReference>
<sequence>MLTPSKTGSSSVRSLFSSVQGLPRPEFRQLPFPHYHLTLSELMYVHGLTEKSLSSYRIVQVVRNPLNRFVSAWKHQERILGKTMALQALLEKLAMYKCLLPDKWEEFYRNFYEDPQHREKSFARGNWGGLRFYMDQVDWNDVNRPVH</sequence>
<dbReference type="Pfam" id="PF03567">
    <property type="entry name" value="Sulfotransfer_2"/>
    <property type="match status" value="1"/>
</dbReference>
<dbReference type="InterPro" id="IPR027417">
    <property type="entry name" value="P-loop_NTPase"/>
</dbReference>
<dbReference type="STRING" id="1232681.ADIS_2546"/>
<accession>R7ZSH6</accession>
<dbReference type="Proteomes" id="UP000013909">
    <property type="component" value="Unassembled WGS sequence"/>
</dbReference>
<organism evidence="1 2">
    <name type="scientific">Lunatimonas lonarensis</name>
    <dbReference type="NCBI Taxonomy" id="1232681"/>
    <lineage>
        <taxon>Bacteria</taxon>
        <taxon>Pseudomonadati</taxon>
        <taxon>Bacteroidota</taxon>
        <taxon>Cytophagia</taxon>
        <taxon>Cytophagales</taxon>
        <taxon>Cyclobacteriaceae</taxon>
    </lineage>
</organism>
<gene>
    <name evidence="1" type="ORF">ADIS_2546</name>
</gene>
<proteinExistence type="predicted"/>
<comment type="caution">
    <text evidence="1">The sequence shown here is derived from an EMBL/GenBank/DDBJ whole genome shotgun (WGS) entry which is preliminary data.</text>
</comment>
<dbReference type="Gene3D" id="3.40.50.300">
    <property type="entry name" value="P-loop containing nucleotide triphosphate hydrolases"/>
    <property type="match status" value="1"/>
</dbReference>
<dbReference type="EMBL" id="AQHR01000069">
    <property type="protein sequence ID" value="EON77003.1"/>
    <property type="molecule type" value="Genomic_DNA"/>
</dbReference>
<name>R7ZSH6_9BACT</name>
<protein>
    <recommendedName>
        <fullName evidence="3">Sulfotransferase</fullName>
    </recommendedName>
</protein>
<dbReference type="InterPro" id="IPR005331">
    <property type="entry name" value="Sulfotransferase"/>
</dbReference>
<evidence type="ECO:0000313" key="2">
    <source>
        <dbReference type="Proteomes" id="UP000013909"/>
    </source>
</evidence>
<evidence type="ECO:0008006" key="3">
    <source>
        <dbReference type="Google" id="ProtNLM"/>
    </source>
</evidence>
<evidence type="ECO:0000313" key="1">
    <source>
        <dbReference type="EMBL" id="EON77003.1"/>
    </source>
</evidence>